<comment type="similarity">
    <text evidence="3">Belongs to the AB hydrolase superfamily. Bacterial non-heme haloperoxidase / perhydrolase family.</text>
</comment>
<keyword evidence="1" id="KW-0575">Peroxidase</keyword>
<dbReference type="PANTHER" id="PTHR43433">
    <property type="entry name" value="HYDROLASE, ALPHA/BETA FOLD FAMILY PROTEIN"/>
    <property type="match status" value="1"/>
</dbReference>
<dbReference type="InterPro" id="IPR050471">
    <property type="entry name" value="AB_hydrolase"/>
</dbReference>
<dbReference type="AlphaFoldDB" id="A0A1V0TU77"/>
<evidence type="ECO:0000256" key="3">
    <source>
        <dbReference type="ARBA" id="ARBA00038128"/>
    </source>
</evidence>
<accession>A0A1V0TU77</accession>
<dbReference type="InterPro" id="IPR000639">
    <property type="entry name" value="Epox_hydrolase-like"/>
</dbReference>
<proteinExistence type="inferred from homology"/>
<dbReference type="SUPFAM" id="SSF53474">
    <property type="entry name" value="alpha/beta-Hydrolases"/>
    <property type="match status" value="1"/>
</dbReference>
<evidence type="ECO:0000256" key="2">
    <source>
        <dbReference type="ARBA" id="ARBA00023002"/>
    </source>
</evidence>
<dbReference type="RefSeq" id="WP_083106548.1">
    <property type="nucleotide sequence ID" value="NZ_CP020569.1"/>
</dbReference>
<organism evidence="5 6">
    <name type="scientific">Streptomyces gilvosporeus</name>
    <dbReference type="NCBI Taxonomy" id="553510"/>
    <lineage>
        <taxon>Bacteria</taxon>
        <taxon>Bacillati</taxon>
        <taxon>Actinomycetota</taxon>
        <taxon>Actinomycetes</taxon>
        <taxon>Kitasatosporales</taxon>
        <taxon>Streptomycetaceae</taxon>
        <taxon>Streptomyces</taxon>
    </lineage>
</organism>
<name>A0A1V0TU77_9ACTN</name>
<dbReference type="Gene3D" id="3.40.50.1820">
    <property type="entry name" value="alpha/beta hydrolase"/>
    <property type="match status" value="1"/>
</dbReference>
<dbReference type="InterPro" id="IPR029058">
    <property type="entry name" value="AB_hydrolase_fold"/>
</dbReference>
<keyword evidence="6" id="KW-1185">Reference proteome</keyword>
<protein>
    <submittedName>
        <fullName evidence="5">Alpha/beta hydrolase</fullName>
    </submittedName>
</protein>
<dbReference type="FunFam" id="3.40.50.1820:FF:000205">
    <property type="entry name" value="Non-haem bromoperoxidase BPO-A2"/>
    <property type="match status" value="1"/>
</dbReference>
<gene>
    <name evidence="5" type="ORF">B1H19_22155</name>
</gene>
<sequence>MPYINVDGEDGPAVELHYEDQGAGVPVVLLHGYLLDGRSWARQTAALLAAGFRVISYDRRGFGKSSRPQAGYDYDTLAGDLHTVMTTLDLTDVALVGFSMGTGDIARYLNVHGSGRVARAGFLAPLGPYLLKTGDTPSGVDAALIDQVLAAVEEDREGYLNGFFHDLYNLDETLGSRIGEAEVRAARAAARRVPTHVCLRAVPTCGTDFRRDIQAIDVPTLIVHGTADRVLPVAAAARPMRAMLPSARYVEIDDAPHGLLWTHADEVNRHLLEFLVS</sequence>
<evidence type="ECO:0000256" key="1">
    <source>
        <dbReference type="ARBA" id="ARBA00022559"/>
    </source>
</evidence>
<evidence type="ECO:0000313" key="5">
    <source>
        <dbReference type="EMBL" id="ARF56514.1"/>
    </source>
</evidence>
<dbReference type="STRING" id="553510.B1H19_22155"/>
<dbReference type="EMBL" id="CP020569">
    <property type="protein sequence ID" value="ARF56514.1"/>
    <property type="molecule type" value="Genomic_DNA"/>
</dbReference>
<dbReference type="GO" id="GO:0004601">
    <property type="term" value="F:peroxidase activity"/>
    <property type="evidence" value="ECO:0007669"/>
    <property type="project" value="UniProtKB-KW"/>
</dbReference>
<dbReference type="InterPro" id="IPR000073">
    <property type="entry name" value="AB_hydrolase_1"/>
</dbReference>
<dbReference type="Proteomes" id="UP000192726">
    <property type="component" value="Chromosome"/>
</dbReference>
<reference evidence="5 6" key="1">
    <citation type="submission" date="2017-04" db="EMBL/GenBank/DDBJ databases">
        <title>Complete Genome Sequence of Streptomyces gilvosporeus F607, a Capable Producer of Natamycin.</title>
        <authorList>
            <person name="Zong G."/>
            <person name="Zhong C."/>
            <person name="Fu J."/>
            <person name="Qin R."/>
            <person name="Cao G."/>
        </authorList>
    </citation>
    <scope>NUCLEOTIDE SEQUENCE [LARGE SCALE GENOMIC DNA]</scope>
    <source>
        <strain evidence="5 6">F607</strain>
    </source>
</reference>
<keyword evidence="5" id="KW-0378">Hydrolase</keyword>
<keyword evidence="2" id="KW-0560">Oxidoreductase</keyword>
<dbReference type="KEGG" id="sgv:B1H19_22155"/>
<evidence type="ECO:0000259" key="4">
    <source>
        <dbReference type="Pfam" id="PF00561"/>
    </source>
</evidence>
<dbReference type="PRINTS" id="PR00111">
    <property type="entry name" value="ABHYDROLASE"/>
</dbReference>
<dbReference type="Pfam" id="PF00561">
    <property type="entry name" value="Abhydrolase_1"/>
    <property type="match status" value="1"/>
</dbReference>
<feature type="domain" description="AB hydrolase-1" evidence="4">
    <location>
        <begin position="26"/>
        <end position="264"/>
    </location>
</feature>
<dbReference type="PANTHER" id="PTHR43433:SF4">
    <property type="entry name" value="NON-HEME CHLOROPEROXIDASE-RELATED"/>
    <property type="match status" value="1"/>
</dbReference>
<dbReference type="PRINTS" id="PR00412">
    <property type="entry name" value="EPOXHYDRLASE"/>
</dbReference>
<evidence type="ECO:0000313" key="6">
    <source>
        <dbReference type="Proteomes" id="UP000192726"/>
    </source>
</evidence>
<dbReference type="OrthoDB" id="9785847at2"/>
<dbReference type="GO" id="GO:0016787">
    <property type="term" value="F:hydrolase activity"/>
    <property type="evidence" value="ECO:0007669"/>
    <property type="project" value="UniProtKB-KW"/>
</dbReference>